<evidence type="ECO:0000313" key="10">
    <source>
        <dbReference type="EMBL" id="GJU04655.1"/>
    </source>
</evidence>
<dbReference type="InterPro" id="IPR050951">
    <property type="entry name" value="Retrovirus_Pol_polyprotein"/>
</dbReference>
<evidence type="ECO:0000256" key="7">
    <source>
        <dbReference type="SAM" id="MobiDB-lite"/>
    </source>
</evidence>
<dbReference type="InterPro" id="IPR043502">
    <property type="entry name" value="DNA/RNA_pol_sf"/>
</dbReference>
<dbReference type="Pfam" id="PF17917">
    <property type="entry name" value="RT_RNaseH"/>
    <property type="match status" value="1"/>
</dbReference>
<accession>A0ABQ5IY78</accession>
<name>A0ABQ5IY78_9ASTR</name>
<reference evidence="10" key="2">
    <citation type="submission" date="2022-01" db="EMBL/GenBank/DDBJ databases">
        <authorList>
            <person name="Yamashiro T."/>
            <person name="Shiraishi A."/>
            <person name="Satake H."/>
            <person name="Nakayama K."/>
        </authorList>
    </citation>
    <scope>NUCLEOTIDE SEQUENCE</scope>
</reference>
<dbReference type="InterPro" id="IPR000477">
    <property type="entry name" value="RT_dom"/>
</dbReference>
<dbReference type="PANTHER" id="PTHR37984">
    <property type="entry name" value="PROTEIN CBG26694"/>
    <property type="match status" value="1"/>
</dbReference>
<dbReference type="CDD" id="cd01647">
    <property type="entry name" value="RT_LTR"/>
    <property type="match status" value="1"/>
</dbReference>
<dbReference type="Pfam" id="PF03732">
    <property type="entry name" value="Retrotrans_gag"/>
    <property type="match status" value="1"/>
</dbReference>
<feature type="compositionally biased region" description="Low complexity" evidence="7">
    <location>
        <begin position="97"/>
        <end position="108"/>
    </location>
</feature>
<dbReference type="CDD" id="cd09274">
    <property type="entry name" value="RNase_HI_RT_Ty3"/>
    <property type="match status" value="1"/>
</dbReference>
<keyword evidence="6 10" id="KW-0695">RNA-directed DNA polymerase</keyword>
<dbReference type="Pfam" id="PF17921">
    <property type="entry name" value="Integrase_H2C2"/>
    <property type="match status" value="1"/>
</dbReference>
<dbReference type="InterPro" id="IPR043128">
    <property type="entry name" value="Rev_trsase/Diguanyl_cyclase"/>
</dbReference>
<evidence type="ECO:0000259" key="8">
    <source>
        <dbReference type="PROSITE" id="PS50878"/>
    </source>
</evidence>
<protein>
    <submittedName>
        <fullName evidence="10">Reverse transcriptase domain-containing protein</fullName>
    </submittedName>
</protein>
<evidence type="ECO:0000256" key="5">
    <source>
        <dbReference type="ARBA" id="ARBA00022801"/>
    </source>
</evidence>
<feature type="domain" description="Reverse transcriptase" evidence="8">
    <location>
        <begin position="695"/>
        <end position="883"/>
    </location>
</feature>
<feature type="compositionally biased region" description="Low complexity" evidence="7">
    <location>
        <begin position="169"/>
        <end position="185"/>
    </location>
</feature>
<keyword evidence="11" id="KW-1185">Reference proteome</keyword>
<organism evidence="10 11">
    <name type="scientific">Tanacetum coccineum</name>
    <dbReference type="NCBI Taxonomy" id="301880"/>
    <lineage>
        <taxon>Eukaryota</taxon>
        <taxon>Viridiplantae</taxon>
        <taxon>Streptophyta</taxon>
        <taxon>Embryophyta</taxon>
        <taxon>Tracheophyta</taxon>
        <taxon>Spermatophyta</taxon>
        <taxon>Magnoliopsida</taxon>
        <taxon>eudicotyledons</taxon>
        <taxon>Gunneridae</taxon>
        <taxon>Pentapetalae</taxon>
        <taxon>asterids</taxon>
        <taxon>campanulids</taxon>
        <taxon>Asterales</taxon>
        <taxon>Asteraceae</taxon>
        <taxon>Asteroideae</taxon>
        <taxon>Anthemideae</taxon>
        <taxon>Anthemidinae</taxon>
        <taxon>Tanacetum</taxon>
    </lineage>
</organism>
<evidence type="ECO:0000313" key="11">
    <source>
        <dbReference type="Proteomes" id="UP001151760"/>
    </source>
</evidence>
<feature type="compositionally biased region" description="Low complexity" evidence="7">
    <location>
        <begin position="233"/>
        <end position="245"/>
    </location>
</feature>
<evidence type="ECO:0000256" key="4">
    <source>
        <dbReference type="ARBA" id="ARBA00022759"/>
    </source>
</evidence>
<reference evidence="10" key="1">
    <citation type="journal article" date="2022" name="Int. J. Mol. Sci.">
        <title>Draft Genome of Tanacetum Coccineum: Genomic Comparison of Closely Related Tanacetum-Family Plants.</title>
        <authorList>
            <person name="Yamashiro T."/>
            <person name="Shiraishi A."/>
            <person name="Nakayama K."/>
            <person name="Satake H."/>
        </authorList>
    </citation>
    <scope>NUCLEOTIDE SEQUENCE</scope>
</reference>
<evidence type="ECO:0000259" key="9">
    <source>
        <dbReference type="PROSITE" id="PS50994"/>
    </source>
</evidence>
<evidence type="ECO:0000256" key="3">
    <source>
        <dbReference type="ARBA" id="ARBA00022722"/>
    </source>
</evidence>
<dbReference type="Gene3D" id="3.10.10.10">
    <property type="entry name" value="HIV Type 1 Reverse Transcriptase, subunit A, domain 1"/>
    <property type="match status" value="1"/>
</dbReference>
<keyword evidence="4" id="KW-0255">Endonuclease</keyword>
<feature type="region of interest" description="Disordered" evidence="7">
    <location>
        <begin position="89"/>
        <end position="108"/>
    </location>
</feature>
<keyword evidence="2" id="KW-0548">Nucleotidyltransferase</keyword>
<dbReference type="InterPro" id="IPR041588">
    <property type="entry name" value="Integrase_H2C2"/>
</dbReference>
<feature type="region of interest" description="Disordered" evidence="7">
    <location>
        <begin position="147"/>
        <end position="255"/>
    </location>
</feature>
<dbReference type="Gene3D" id="3.30.420.10">
    <property type="entry name" value="Ribonuclease H-like superfamily/Ribonuclease H"/>
    <property type="match status" value="1"/>
</dbReference>
<dbReference type="Gene3D" id="3.30.70.270">
    <property type="match status" value="2"/>
</dbReference>
<proteinExistence type="predicted"/>
<dbReference type="InterPro" id="IPR036397">
    <property type="entry name" value="RNaseH_sf"/>
</dbReference>
<dbReference type="EMBL" id="BQNB010021270">
    <property type="protein sequence ID" value="GJU04655.1"/>
    <property type="molecule type" value="Genomic_DNA"/>
</dbReference>
<dbReference type="SUPFAM" id="SSF56672">
    <property type="entry name" value="DNA/RNA polymerases"/>
    <property type="match status" value="1"/>
</dbReference>
<dbReference type="PROSITE" id="PS50994">
    <property type="entry name" value="INTEGRASE"/>
    <property type="match status" value="1"/>
</dbReference>
<dbReference type="InterPro" id="IPR012337">
    <property type="entry name" value="RNaseH-like_sf"/>
</dbReference>
<dbReference type="GO" id="GO:0003964">
    <property type="term" value="F:RNA-directed DNA polymerase activity"/>
    <property type="evidence" value="ECO:0007669"/>
    <property type="project" value="UniProtKB-KW"/>
</dbReference>
<comment type="caution">
    <text evidence="10">The sequence shown here is derived from an EMBL/GenBank/DDBJ whole genome shotgun (WGS) entry which is preliminary data.</text>
</comment>
<dbReference type="Proteomes" id="UP001151760">
    <property type="component" value="Unassembled WGS sequence"/>
</dbReference>
<feature type="compositionally biased region" description="Polar residues" evidence="7">
    <location>
        <begin position="188"/>
        <end position="198"/>
    </location>
</feature>
<dbReference type="PANTHER" id="PTHR37984:SF5">
    <property type="entry name" value="PROTEIN NYNRIN-LIKE"/>
    <property type="match status" value="1"/>
</dbReference>
<dbReference type="PROSITE" id="PS50878">
    <property type="entry name" value="RT_POL"/>
    <property type="match status" value="1"/>
</dbReference>
<dbReference type="InterPro" id="IPR041373">
    <property type="entry name" value="RT_RNaseH"/>
</dbReference>
<gene>
    <name evidence="10" type="ORF">Tco_1121085</name>
</gene>
<dbReference type="InterPro" id="IPR001584">
    <property type="entry name" value="Integrase_cat-core"/>
</dbReference>
<evidence type="ECO:0000256" key="6">
    <source>
        <dbReference type="ARBA" id="ARBA00022918"/>
    </source>
</evidence>
<keyword evidence="5" id="KW-0378">Hydrolase</keyword>
<evidence type="ECO:0000256" key="2">
    <source>
        <dbReference type="ARBA" id="ARBA00022695"/>
    </source>
</evidence>
<feature type="domain" description="Integrase catalytic" evidence="9">
    <location>
        <begin position="1196"/>
        <end position="1283"/>
    </location>
</feature>
<dbReference type="Gene3D" id="1.10.340.70">
    <property type="match status" value="1"/>
</dbReference>
<keyword evidence="1" id="KW-0808">Transferase</keyword>
<sequence>MSELVGCNKEDDGTRIDSSVVFIGWISSERGLDCTGGGAAVVSSLVGVLELDTHSSSEADPLESSLPPISVAHMVLPFLCSDDSELDTEMPERHVSPTPTTSTLETPTTPILPAPSAVVAPSTDIISHVDAPPGIHRRRGAHHLDRFTSVSSSDHSSSRHSISDHSSSDHSLSGHSILGHSLSGHTPPDTTIADSSAPSRFVYPPPARTSRCSEAYRRWRSAPLSTMYPPTTSKSSAGDSLSESSAGPSRKRCRSPAATVTSYIHASRALVPSCADLLPPRKRFRDSILPKDNIEEDIDIDVLADIEADATAVEDEVEDEVKSSDRGTMEVRVDVVAGIDIPDGMLIPDAVECLEQVEEVVHNIYRHVMEIPLQRVKDIETGQRELEARSLIADEERASLLEQVVSLERSNVRLRGTLRMERARADGMEMMMTTGTLGEMETEMAREMETKTMEEMETEMEEAMGMGIPIGMIEVLCLSPLMKLMIEVYCPRNEIQKMESELRNLTMKNNDLAAYTQRFQELTIMCTKMVPEEEDRVEKFIRGLPDNIQGNVIAVEPTRLQDAVRIANNLMDQKLKGYAMKNAENKRRNCMNIIATTATQRALVVNQRISTCFEFGRQGHYKNECPRLKNQTRRNKVGKRPMKLEGRHMCWEEENLTLIPTSPWIPYGNEVLIVQGDRSVTNKGTEDKSEEKQLEDVPIVRDFSEVFPKNLLGLPPTRQVEFQIDLVPSVAPVARALYRLATSELQELSTQLIDDLFDKLQGSRVYYKIGLRSGYHQLRVREEDIPNTTFRTRYGHYEFQVIPFGLTNVPTVFMDLMNQVCKPYLDKFMIVFIDDILIYSKNKKDHEEHLRLILRLLKKDELYAKFSKCEFWLSKVQFLGHVIDSEGIYMDPAKIKSIKDWASPKTPTEIRQFLGLASYYRRFIEGFLKIAKPMKKLTQKSVKFDWSEKLEAVFQLLKQKLYSAPILALPEGSENFVVYCDASQRVGRSFDAKGKVFALKMWRHYLYGTKCVVFTDHKSLQHILNQKELNMRQRRWLELLSDYDCKIRYHPGKANVVADALSRKERIKPLRLRALVMTIGLNLPNKNLNAQAEARKEENYGTKYLCGMIKKLEPRADRTLRLRNRSWIPCYGDLRALILHDSHKSKYSIHPGSDKMYQDLKKLYWWPNMKAEIATYVSKCLTCAKVKAKCQKPSSLLVQPVISVWKWENITMDFVTKLPKTSTGQDTIWVIIDRLTKSAHFLPMRENDSVEKLTRQYLNKVVTRHGVPVSIISDRDGRFTSQF</sequence>
<dbReference type="Pfam" id="PF00078">
    <property type="entry name" value="RVT_1"/>
    <property type="match status" value="1"/>
</dbReference>
<dbReference type="SUPFAM" id="SSF53098">
    <property type="entry name" value="Ribonuclease H-like"/>
    <property type="match status" value="1"/>
</dbReference>
<keyword evidence="3" id="KW-0540">Nuclease</keyword>
<dbReference type="InterPro" id="IPR005162">
    <property type="entry name" value="Retrotrans_gag_dom"/>
</dbReference>
<evidence type="ECO:0000256" key="1">
    <source>
        <dbReference type="ARBA" id="ARBA00022679"/>
    </source>
</evidence>